<dbReference type="InterPro" id="IPR052376">
    <property type="entry name" value="Oxidative_Scav/Glycosyltrans"/>
</dbReference>
<gene>
    <name evidence="1" type="ORF">SPARVUS_LOCUS6465221</name>
</gene>
<keyword evidence="2" id="KW-1185">Reference proteome</keyword>
<dbReference type="EMBL" id="CATNWA010014075">
    <property type="protein sequence ID" value="CAI9566898.1"/>
    <property type="molecule type" value="Genomic_DNA"/>
</dbReference>
<evidence type="ECO:0000313" key="1">
    <source>
        <dbReference type="EMBL" id="CAI9566898.1"/>
    </source>
</evidence>
<comment type="caution">
    <text evidence="1">The sequence shown here is derived from an EMBL/GenBank/DDBJ whole genome shotgun (WGS) entry which is preliminary data.</text>
</comment>
<dbReference type="PANTHER" id="PTHR39082">
    <property type="entry name" value="PHOSPHOLIPASE C-BETA-2-RELATED"/>
    <property type="match status" value="1"/>
</dbReference>
<dbReference type="PANTHER" id="PTHR39082:SF1">
    <property type="entry name" value="SCAVENGER RECEPTOR CLASS A MEMBER 3"/>
    <property type="match status" value="1"/>
</dbReference>
<name>A0ABN9D5V3_9NEOB</name>
<accession>A0ABN9D5V3</accession>
<organism evidence="1 2">
    <name type="scientific">Staurois parvus</name>
    <dbReference type="NCBI Taxonomy" id="386267"/>
    <lineage>
        <taxon>Eukaryota</taxon>
        <taxon>Metazoa</taxon>
        <taxon>Chordata</taxon>
        <taxon>Craniata</taxon>
        <taxon>Vertebrata</taxon>
        <taxon>Euteleostomi</taxon>
        <taxon>Amphibia</taxon>
        <taxon>Batrachia</taxon>
        <taxon>Anura</taxon>
        <taxon>Neobatrachia</taxon>
        <taxon>Ranoidea</taxon>
        <taxon>Ranidae</taxon>
        <taxon>Staurois</taxon>
    </lineage>
</organism>
<evidence type="ECO:0008006" key="3">
    <source>
        <dbReference type="Google" id="ProtNLM"/>
    </source>
</evidence>
<dbReference type="Proteomes" id="UP001162483">
    <property type="component" value="Unassembled WGS sequence"/>
</dbReference>
<protein>
    <recommendedName>
        <fullName evidence="3">Scavenger receptor class A member 3</fullName>
    </recommendedName>
</protein>
<proteinExistence type="predicted"/>
<reference evidence="1" key="1">
    <citation type="submission" date="2023-05" db="EMBL/GenBank/DDBJ databases">
        <authorList>
            <person name="Stuckert A."/>
        </authorList>
    </citation>
    <scope>NUCLEOTIDE SEQUENCE</scope>
</reference>
<sequence length="369" mass="42198">MKSVGNCSHCHDSIYLVQEIRKLHGELEEIQKMLLAQEVQLVQSSENHQILLSSSDKLDNQIERSNFSLRQINQTLGIFLSQVKGWQTTATDLETSVKNLVQERYDITAAIQQINFTLGQTSDWIQVIQRKTDEETLTLQKIVSDWQNYSKVFGGFKSTSVKTIDLVRSIQSSIAATAQRITLNTEVMHDLVLQVMGLQLQLDNITAFIDDHEENMADLQYHSKYTQNRTVERFESLEGRMLSHETEIGTIFTNINATDNHVHSMLKYLDDVRLSCTHGFNSHAEELYVLNKSVSMVQGTADMLREKFSLMNVQLDFDVRNLSMIMEEMKLVDTRHGEILQKVITVQGKTYNICQGEKKIGMLLKSCLS</sequence>
<evidence type="ECO:0000313" key="2">
    <source>
        <dbReference type="Proteomes" id="UP001162483"/>
    </source>
</evidence>